<proteinExistence type="predicted"/>
<sequence>MAARPHQYRLVPSSAGASHHLYVQGMGGNFLSTFLEILEIDLLCEQRSRFYLGPCEIVTSELATGSEVDTNRFPWDWKAVRRNRVTTDFAYDLFMLLEGCHCLSDMSRELWLQNNEGPVPTLEEIGGKPHTDFVLDDVENGGYCGFKGKSTMIHWTLVHSSPGTVTSGVCSVQDAADHPLDDPAWPRGIRTIAGFTYQKCVLALLIA</sequence>
<dbReference type="EMBL" id="VBQZ03000072">
    <property type="protein sequence ID" value="MXQ91535.1"/>
    <property type="molecule type" value="Genomic_DNA"/>
</dbReference>
<protein>
    <submittedName>
        <fullName evidence="1">Uncharacterized protein</fullName>
    </submittedName>
</protein>
<dbReference type="Proteomes" id="UP000322234">
    <property type="component" value="Unassembled WGS sequence"/>
</dbReference>
<gene>
    <name evidence="1" type="ORF">E5288_WYG001724</name>
</gene>
<comment type="caution">
    <text evidence="1">The sequence shown here is derived from an EMBL/GenBank/DDBJ whole genome shotgun (WGS) entry which is preliminary data.</text>
</comment>
<keyword evidence="2" id="KW-1185">Reference proteome</keyword>
<reference evidence="1" key="1">
    <citation type="submission" date="2019-10" db="EMBL/GenBank/DDBJ databases">
        <title>The sequence and de novo assembly of the wild yak genome.</title>
        <authorList>
            <person name="Liu Y."/>
        </authorList>
    </citation>
    <scope>NUCLEOTIDE SEQUENCE [LARGE SCALE GENOMIC DNA]</scope>
    <source>
        <strain evidence="1">WY2019</strain>
    </source>
</reference>
<evidence type="ECO:0000313" key="2">
    <source>
        <dbReference type="Proteomes" id="UP000322234"/>
    </source>
</evidence>
<evidence type="ECO:0000313" key="1">
    <source>
        <dbReference type="EMBL" id="MXQ91535.1"/>
    </source>
</evidence>
<accession>A0A6B0RNV0</accession>
<name>A0A6B0RNV0_9CETA</name>
<organism evidence="1 2">
    <name type="scientific">Bos mutus</name>
    <name type="common">wild yak</name>
    <dbReference type="NCBI Taxonomy" id="72004"/>
    <lineage>
        <taxon>Eukaryota</taxon>
        <taxon>Metazoa</taxon>
        <taxon>Chordata</taxon>
        <taxon>Craniata</taxon>
        <taxon>Vertebrata</taxon>
        <taxon>Euteleostomi</taxon>
        <taxon>Mammalia</taxon>
        <taxon>Eutheria</taxon>
        <taxon>Laurasiatheria</taxon>
        <taxon>Artiodactyla</taxon>
        <taxon>Ruminantia</taxon>
        <taxon>Pecora</taxon>
        <taxon>Bovidae</taxon>
        <taxon>Bovinae</taxon>
        <taxon>Bos</taxon>
    </lineage>
</organism>
<dbReference type="AlphaFoldDB" id="A0A6B0RNV0"/>